<dbReference type="SUPFAM" id="SSF50156">
    <property type="entry name" value="PDZ domain-like"/>
    <property type="match status" value="1"/>
</dbReference>
<feature type="chain" id="PRO_5005863286" evidence="1">
    <location>
        <begin position="19"/>
        <end position="439"/>
    </location>
</feature>
<keyword evidence="4" id="KW-1185">Reference proteome</keyword>
<accession>A0A0N0XKY8</accession>
<dbReference type="RefSeq" id="WP_152968994.1">
    <property type="nucleotide sequence ID" value="NZ_LAQT01000001.1"/>
</dbReference>
<dbReference type="PANTHER" id="PTHR32060">
    <property type="entry name" value="TAIL-SPECIFIC PROTEASE"/>
    <property type="match status" value="1"/>
</dbReference>
<organism evidence="3 4">
    <name type="scientific">Amantichitinum ursilacus</name>
    <dbReference type="NCBI Taxonomy" id="857265"/>
    <lineage>
        <taxon>Bacteria</taxon>
        <taxon>Pseudomonadati</taxon>
        <taxon>Pseudomonadota</taxon>
        <taxon>Betaproteobacteria</taxon>
        <taxon>Neisseriales</taxon>
        <taxon>Chitinibacteraceae</taxon>
        <taxon>Amantichitinum</taxon>
    </lineage>
</organism>
<name>A0A0N0XKY8_9NEIS</name>
<evidence type="ECO:0000259" key="2">
    <source>
        <dbReference type="SMART" id="SM00245"/>
    </source>
</evidence>
<keyword evidence="1" id="KW-0732">Signal</keyword>
<dbReference type="InterPro" id="IPR036034">
    <property type="entry name" value="PDZ_sf"/>
</dbReference>
<dbReference type="GO" id="GO:0004252">
    <property type="term" value="F:serine-type endopeptidase activity"/>
    <property type="evidence" value="ECO:0007669"/>
    <property type="project" value="UniProtKB-EC"/>
</dbReference>
<evidence type="ECO:0000313" key="4">
    <source>
        <dbReference type="Proteomes" id="UP000037939"/>
    </source>
</evidence>
<dbReference type="Gene3D" id="3.30.750.44">
    <property type="match status" value="1"/>
</dbReference>
<dbReference type="AlphaFoldDB" id="A0A0N0XKY8"/>
<keyword evidence="3" id="KW-0645">Protease</keyword>
<dbReference type="GO" id="GO:0030288">
    <property type="term" value="C:outer membrane-bounded periplasmic space"/>
    <property type="evidence" value="ECO:0007669"/>
    <property type="project" value="TreeGrafter"/>
</dbReference>
<dbReference type="Pfam" id="PF14684">
    <property type="entry name" value="Tricorn_C1"/>
    <property type="match status" value="1"/>
</dbReference>
<evidence type="ECO:0000313" key="3">
    <source>
        <dbReference type="EMBL" id="KPC55035.1"/>
    </source>
</evidence>
<dbReference type="GO" id="GO:0007165">
    <property type="term" value="P:signal transduction"/>
    <property type="evidence" value="ECO:0007669"/>
    <property type="project" value="TreeGrafter"/>
</dbReference>
<dbReference type="CDD" id="cd07562">
    <property type="entry name" value="Peptidase_S41_TRI"/>
    <property type="match status" value="1"/>
</dbReference>
<keyword evidence="3" id="KW-0378">Hydrolase</keyword>
<reference evidence="3 4" key="1">
    <citation type="submission" date="2015-07" db="EMBL/GenBank/DDBJ databases">
        <title>Draft genome sequence of the Amantichitinum ursilacus IGB-41, a new chitin-degrading bacterium.</title>
        <authorList>
            <person name="Kirstahler P."/>
            <person name="Guenther M."/>
            <person name="Grumaz C."/>
            <person name="Rupp S."/>
            <person name="Zibek S."/>
            <person name="Sohn K."/>
        </authorList>
    </citation>
    <scope>NUCLEOTIDE SEQUENCE [LARGE SCALE GENOMIC DNA]</scope>
    <source>
        <strain evidence="3 4">IGB-41</strain>
    </source>
</reference>
<dbReference type="Gene3D" id="2.30.42.10">
    <property type="match status" value="1"/>
</dbReference>
<dbReference type="InterPro" id="IPR028204">
    <property type="entry name" value="Tricorn_C1"/>
</dbReference>
<dbReference type="Pfam" id="PF03572">
    <property type="entry name" value="Peptidase_S41"/>
    <property type="match status" value="1"/>
</dbReference>
<dbReference type="EMBL" id="LAQT01000001">
    <property type="protein sequence ID" value="KPC55035.1"/>
    <property type="molecule type" value="Genomic_DNA"/>
</dbReference>
<proteinExistence type="predicted"/>
<gene>
    <name evidence="3" type="primary">ctpB_1</name>
    <name evidence="3" type="ORF">WG78_00210</name>
</gene>
<dbReference type="InterPro" id="IPR029045">
    <property type="entry name" value="ClpP/crotonase-like_dom_sf"/>
</dbReference>
<dbReference type="GO" id="GO:0006508">
    <property type="term" value="P:proteolysis"/>
    <property type="evidence" value="ECO:0007669"/>
    <property type="project" value="UniProtKB-KW"/>
</dbReference>
<dbReference type="Proteomes" id="UP000037939">
    <property type="component" value="Unassembled WGS sequence"/>
</dbReference>
<dbReference type="SMART" id="SM00245">
    <property type="entry name" value="TSPc"/>
    <property type="match status" value="1"/>
</dbReference>
<feature type="domain" description="Tail specific protease" evidence="2">
    <location>
        <begin position="201"/>
        <end position="412"/>
    </location>
</feature>
<dbReference type="SUPFAM" id="SSF52096">
    <property type="entry name" value="ClpP/crotonase"/>
    <property type="match status" value="1"/>
</dbReference>
<dbReference type="PANTHER" id="PTHR32060:SF30">
    <property type="entry name" value="CARBOXY-TERMINAL PROCESSING PROTEASE CTPA"/>
    <property type="match status" value="1"/>
</dbReference>
<protein>
    <submittedName>
        <fullName evidence="3">Carboxy-terminal processing protease CtpB</fullName>
        <ecNumber evidence="3">3.4.21.102</ecNumber>
    </submittedName>
</protein>
<dbReference type="PROSITE" id="PS51257">
    <property type="entry name" value="PROKAR_LIPOPROTEIN"/>
    <property type="match status" value="1"/>
</dbReference>
<dbReference type="EC" id="3.4.21.102" evidence="3"/>
<feature type="signal peptide" evidence="1">
    <location>
        <begin position="1"/>
        <end position="18"/>
    </location>
</feature>
<dbReference type="InterPro" id="IPR005151">
    <property type="entry name" value="Tail-specific_protease"/>
</dbReference>
<dbReference type="OrthoDB" id="9758793at2"/>
<comment type="caution">
    <text evidence="3">The sequence shown here is derived from an EMBL/GenBank/DDBJ whole genome shotgun (WGS) entry which is preliminary data.</text>
</comment>
<evidence type="ECO:0000256" key="1">
    <source>
        <dbReference type="SAM" id="SignalP"/>
    </source>
</evidence>
<dbReference type="STRING" id="857265.WG78_00210"/>
<sequence>MRLLVSLLLLALSGCAVVDSHHLIARELSRQLAPSTPAPEMTPALRQAAFDQVWTTLRDYYVDPKLHGLDWKAVRARYQPLALDAASDEAFWKTLNRMAGELNDAHTRVETPAQYAEIRQQQAAGLGIGVQIIDGHFVIRGVSPVTQAALFGVRAGDQLEQIDGETADAWWQRTLANTRGGSTPWTRTIYAERELNAPTLGKTRTLALRRPDGSRYQVTLRNEESEAPPWLIHHKLANGVVYLRFSGFERGLRQRLMDQLDKATDAPGVIIDLRSNGGGDAAMAMDLLGRFVSTPQAGGHVITRNGGSVRLLGFSLWDADPVLQPVGKTVTAPLAILTDMRSASASELVAGAAQAIGRAQVFGATSCGCLLGFMGYDPLPGGGALAYSEIDMTLPGGKRIEGVGVIPDQTAIPTAQDIERHNDVALNAALAWLATQKPR</sequence>
<dbReference type="Gene3D" id="3.90.226.10">
    <property type="entry name" value="2-enoyl-CoA Hydratase, Chain A, domain 1"/>
    <property type="match status" value="1"/>
</dbReference>